<name>A0A1T5KSB4_9BACT</name>
<dbReference type="SUPFAM" id="SSF111283">
    <property type="entry name" value="Putative modulator of DNA gyrase, PmbA/TldD"/>
    <property type="match status" value="1"/>
</dbReference>
<evidence type="ECO:0000313" key="4">
    <source>
        <dbReference type="Proteomes" id="UP000190961"/>
    </source>
</evidence>
<dbReference type="GO" id="GO:0006508">
    <property type="term" value="P:proteolysis"/>
    <property type="evidence" value="ECO:0007669"/>
    <property type="project" value="UniProtKB-KW"/>
</dbReference>
<keyword evidence="4" id="KW-1185">Reference proteome</keyword>
<evidence type="ECO:0000313" key="3">
    <source>
        <dbReference type="EMBL" id="SKC66577.1"/>
    </source>
</evidence>
<keyword evidence="3" id="KW-0378">Hydrolase</keyword>
<dbReference type="AlphaFoldDB" id="A0A1T5KSB4"/>
<dbReference type="Pfam" id="PF19289">
    <property type="entry name" value="PmbA_TldD_3rd"/>
    <property type="match status" value="1"/>
</dbReference>
<evidence type="ECO:0000256" key="1">
    <source>
        <dbReference type="SAM" id="SignalP"/>
    </source>
</evidence>
<dbReference type="STRING" id="688867.SAMN05660236_2552"/>
<accession>A0A1T5KSB4</accession>
<dbReference type="InterPro" id="IPR036059">
    <property type="entry name" value="TldD/PmbA_sf"/>
</dbReference>
<dbReference type="Proteomes" id="UP000190961">
    <property type="component" value="Unassembled WGS sequence"/>
</dbReference>
<dbReference type="OrthoDB" id="1091538at2"/>
<feature type="domain" description="Metalloprotease TldD/E C-terminal" evidence="2">
    <location>
        <begin position="342"/>
        <end position="428"/>
    </location>
</feature>
<dbReference type="RefSeq" id="WP_079686994.1">
    <property type="nucleotide sequence ID" value="NZ_FUZU01000001.1"/>
</dbReference>
<feature type="signal peptide" evidence="1">
    <location>
        <begin position="1"/>
        <end position="25"/>
    </location>
</feature>
<reference evidence="3 4" key="1">
    <citation type="submission" date="2017-02" db="EMBL/GenBank/DDBJ databases">
        <authorList>
            <person name="Peterson S.W."/>
        </authorList>
    </citation>
    <scope>NUCLEOTIDE SEQUENCE [LARGE SCALE GENOMIC DNA]</scope>
    <source>
        <strain evidence="3 4">DSM 25262</strain>
    </source>
</reference>
<gene>
    <name evidence="3" type="ORF">SAMN05660236_2552</name>
</gene>
<keyword evidence="1" id="KW-0732">Signal</keyword>
<protein>
    <submittedName>
        <fullName evidence="3">Predicted Zn-dependent protease or its inactivated homolog</fullName>
    </submittedName>
</protein>
<dbReference type="EMBL" id="FUZU01000001">
    <property type="protein sequence ID" value="SKC66577.1"/>
    <property type="molecule type" value="Genomic_DNA"/>
</dbReference>
<dbReference type="GO" id="GO:0008237">
    <property type="term" value="F:metallopeptidase activity"/>
    <property type="evidence" value="ECO:0007669"/>
    <property type="project" value="InterPro"/>
</dbReference>
<dbReference type="InterPro" id="IPR045569">
    <property type="entry name" value="Metalloprtase-TldD/E_C"/>
</dbReference>
<sequence length="556" mass="61450">MLYKSSTLHLFVLIITSCSLSVVQAQEKESVILRAMQDEMKRSMTELKYEGHDAPFFISYGITDATNYSVYSALGALVQSGEYKNRDKSVRVMAGNYEFNDESLDNNSYSEPTANEIPIPVDDDYFGIRRSLWTTTDIVYKGAAQQYKKHQAALKEKDKKIGDLPHREFAKVPVLKKIEPGKPYILDKSKWDNYCNQLSAVFKSYPDLKSTKVTMNVSFGTQYFITSEGTVVVTPFAKAMIHCRAEAKTKKGEHASDNIVYYANIPEEFPAIDKMKAEAKALAEGLTAVHEESALEEDYSGPVLFTGAASAQVFASIFLSSRESLEATDRIPSITDTRPDPVTSLETRIGKLIVDNGISVIAKSTLKTFNGKSLISAFDVDDEGVVPPDQFILIEKGILKNLLNDRSLARPAQTANGHANGPGVLEVVSDKGVPMPALKQALIEAARKEGLDFGIMIKEESETGESIPQFFKVYVINGKEERIRPVRTNSIALKNLKRVSGIAKQQHAYTLESGNGRLLSIIAPEALLLDGIELSPVQMPLQEPEVTYIESPLKIN</sequence>
<organism evidence="3 4">
    <name type="scientific">Ohtaekwangia koreensis</name>
    <dbReference type="NCBI Taxonomy" id="688867"/>
    <lineage>
        <taxon>Bacteria</taxon>
        <taxon>Pseudomonadati</taxon>
        <taxon>Bacteroidota</taxon>
        <taxon>Cytophagia</taxon>
        <taxon>Cytophagales</taxon>
        <taxon>Fulvivirgaceae</taxon>
        <taxon>Ohtaekwangia</taxon>
    </lineage>
</organism>
<feature type="chain" id="PRO_5012979083" evidence="1">
    <location>
        <begin position="26"/>
        <end position="556"/>
    </location>
</feature>
<dbReference type="PROSITE" id="PS51257">
    <property type="entry name" value="PROKAR_LIPOPROTEIN"/>
    <property type="match status" value="1"/>
</dbReference>
<keyword evidence="3" id="KW-0645">Protease</keyword>
<evidence type="ECO:0000259" key="2">
    <source>
        <dbReference type="Pfam" id="PF19289"/>
    </source>
</evidence>
<proteinExistence type="predicted"/>